<name>A0A9W8XI67_9PLEO</name>
<comment type="caution">
    <text evidence="3">The sequence shown here is derived from an EMBL/GenBank/DDBJ whole genome shotgun (WGS) entry which is preliminary data.</text>
</comment>
<dbReference type="GO" id="GO:0005524">
    <property type="term" value="F:ATP binding"/>
    <property type="evidence" value="ECO:0007669"/>
    <property type="project" value="InterPro"/>
</dbReference>
<dbReference type="GO" id="GO:0004674">
    <property type="term" value="F:protein serine/threonine kinase activity"/>
    <property type="evidence" value="ECO:0007669"/>
    <property type="project" value="TreeGrafter"/>
</dbReference>
<dbReference type="PANTHER" id="PTHR24359:SF1">
    <property type="entry name" value="INHIBITOR OF NUCLEAR FACTOR KAPPA-B KINASE EPSILON SUBUNIT HOMOLOG 1-RELATED"/>
    <property type="match status" value="1"/>
</dbReference>
<dbReference type="InterPro" id="IPR008271">
    <property type="entry name" value="Ser/Thr_kinase_AS"/>
</dbReference>
<dbReference type="EMBL" id="JAPEUX010000005">
    <property type="protein sequence ID" value="KAJ4351544.1"/>
    <property type="molecule type" value="Genomic_DNA"/>
</dbReference>
<reference evidence="3" key="1">
    <citation type="submission" date="2022-10" db="EMBL/GenBank/DDBJ databases">
        <title>Tapping the CABI collections for fungal endophytes: first genome assemblies for Collariella, Neodidymelliopsis, Ascochyta clinopodiicola, Didymella pomorum, Didymosphaeria variabile, Neocosmospora piperis and Neocucurbitaria cava.</title>
        <authorList>
            <person name="Hill R."/>
        </authorList>
    </citation>
    <scope>NUCLEOTIDE SEQUENCE</scope>
    <source>
        <strain evidence="3">IMI 356815</strain>
    </source>
</reference>
<dbReference type="InterPro" id="IPR000719">
    <property type="entry name" value="Prot_kinase_dom"/>
</dbReference>
<feature type="compositionally biased region" description="Polar residues" evidence="1">
    <location>
        <begin position="469"/>
        <end position="478"/>
    </location>
</feature>
<dbReference type="OrthoDB" id="5986190at2759"/>
<dbReference type="Proteomes" id="UP001140513">
    <property type="component" value="Unassembled WGS sequence"/>
</dbReference>
<dbReference type="Pfam" id="PF00069">
    <property type="entry name" value="Pkinase"/>
    <property type="match status" value="1"/>
</dbReference>
<dbReference type="RefSeq" id="XP_056069900.1">
    <property type="nucleotide sequence ID" value="XM_056215653.1"/>
</dbReference>
<sequence>MGSCLSFFEAKHNTPEERRPLLHNRVEEEQPRGMLNGGPLKTQQSGLNQGPSEEQQSLVSDSANTFPTAPSNFEGDQMRKLEIEIRECLRQLTKGPSEQINAEIIIPKELSCSWTSRYRQFYKRQRWYRSEWDEDDLLKSYHRIISILIMIRFTDWNSFCRLFIELNRNDEAIPFEHDQLVDDSFLGSDIGKDFWKEQWKFCPLVIKEAETPIKLTGKEVHRRFPYVETEEWIGDGASCTVYKQVIAARHLIYSAPLRNSINTKPKRVACKVVEGGKVEEVEFKNLQTLRGDLCTHNRIMVNIATFIKGDEIKPTYMILYDLAAYNLETFLAMDRRTKDDHVKDHRRRHDSASPGRNNSYDHSAWDLVEESQNLADALDFLHTRLYDNGLWSLAHNDLKPANILVFYPDHERKTKRFPVGQWKIADFGLAKIKRNLRKTHTKQSDAESTDFQQSAPATLTPDYTHRRNPSSLSTASITDSKRNPGMYTPPELRGKGEAQPDSRAGDLWAFGCVLSEVLAYAVSPPLVTELHQEMDNGRDTRYYDDSKMLIKDKAQAWLKELPHRCSGDQAGVLWVQDCVNLILEILVPKTNERCPAYIIRDRLARIHNGMSINAKWILLSRNAARDSSHTPRETSPVPNARQEYQMGQSSPSRRRDLSPFPRHFSPPKMVESSVNGPLVRITSHDK</sequence>
<keyword evidence="4" id="KW-1185">Reference proteome</keyword>
<dbReference type="SMART" id="SM00220">
    <property type="entry name" value="S_TKc"/>
    <property type="match status" value="1"/>
</dbReference>
<proteinExistence type="predicted"/>
<feature type="region of interest" description="Disordered" evidence="1">
    <location>
        <begin position="338"/>
        <end position="361"/>
    </location>
</feature>
<gene>
    <name evidence="3" type="ORF">N0V89_006887</name>
</gene>
<dbReference type="SUPFAM" id="SSF56112">
    <property type="entry name" value="Protein kinase-like (PK-like)"/>
    <property type="match status" value="1"/>
</dbReference>
<evidence type="ECO:0000313" key="3">
    <source>
        <dbReference type="EMBL" id="KAJ4351544.1"/>
    </source>
</evidence>
<dbReference type="InterPro" id="IPR011009">
    <property type="entry name" value="Kinase-like_dom_sf"/>
</dbReference>
<evidence type="ECO:0000259" key="2">
    <source>
        <dbReference type="PROSITE" id="PS50011"/>
    </source>
</evidence>
<accession>A0A9W8XI67</accession>
<evidence type="ECO:0000256" key="1">
    <source>
        <dbReference type="SAM" id="MobiDB-lite"/>
    </source>
</evidence>
<feature type="compositionally biased region" description="Polar residues" evidence="1">
    <location>
        <begin position="41"/>
        <end position="71"/>
    </location>
</feature>
<feature type="compositionally biased region" description="Basic and acidic residues" evidence="1">
    <location>
        <begin position="9"/>
        <end position="31"/>
    </location>
</feature>
<dbReference type="AlphaFoldDB" id="A0A9W8XI67"/>
<feature type="region of interest" description="Disordered" evidence="1">
    <location>
        <begin position="625"/>
        <end position="686"/>
    </location>
</feature>
<organism evidence="3 4">
    <name type="scientific">Didymosphaeria variabile</name>
    <dbReference type="NCBI Taxonomy" id="1932322"/>
    <lineage>
        <taxon>Eukaryota</taxon>
        <taxon>Fungi</taxon>
        <taxon>Dikarya</taxon>
        <taxon>Ascomycota</taxon>
        <taxon>Pezizomycotina</taxon>
        <taxon>Dothideomycetes</taxon>
        <taxon>Pleosporomycetidae</taxon>
        <taxon>Pleosporales</taxon>
        <taxon>Massarineae</taxon>
        <taxon>Didymosphaeriaceae</taxon>
        <taxon>Didymosphaeria</taxon>
    </lineage>
</organism>
<dbReference type="PROSITE" id="PS00108">
    <property type="entry name" value="PROTEIN_KINASE_ST"/>
    <property type="match status" value="1"/>
</dbReference>
<dbReference type="PANTHER" id="PTHR24359">
    <property type="entry name" value="SERINE/THREONINE-PROTEIN KINASE SBK1"/>
    <property type="match status" value="1"/>
</dbReference>
<evidence type="ECO:0000313" key="4">
    <source>
        <dbReference type="Proteomes" id="UP001140513"/>
    </source>
</evidence>
<dbReference type="GeneID" id="80910417"/>
<feature type="region of interest" description="Disordered" evidence="1">
    <location>
        <begin position="1"/>
        <end position="73"/>
    </location>
</feature>
<dbReference type="PROSITE" id="PS50011">
    <property type="entry name" value="PROTEIN_KINASE_DOM"/>
    <property type="match status" value="1"/>
</dbReference>
<protein>
    <recommendedName>
        <fullName evidence="2">Protein kinase domain-containing protein</fullName>
    </recommendedName>
</protein>
<feature type="region of interest" description="Disordered" evidence="1">
    <location>
        <begin position="438"/>
        <end position="500"/>
    </location>
</feature>
<dbReference type="Gene3D" id="1.10.510.10">
    <property type="entry name" value="Transferase(Phosphotransferase) domain 1"/>
    <property type="match status" value="1"/>
</dbReference>
<feature type="domain" description="Protein kinase" evidence="2">
    <location>
        <begin position="227"/>
        <end position="610"/>
    </location>
</feature>